<evidence type="ECO:0000313" key="2">
    <source>
        <dbReference type="EMBL" id="CAD9201502.1"/>
    </source>
</evidence>
<proteinExistence type="predicted"/>
<dbReference type="AlphaFoldDB" id="A0A7S1X0N1"/>
<gene>
    <name evidence="2" type="ORF">TCHU04912_LOCUS3735</name>
</gene>
<name>A0A7S1X0N1_9CHLO</name>
<dbReference type="EMBL" id="HBGG01007511">
    <property type="protein sequence ID" value="CAD9201502.1"/>
    <property type="molecule type" value="Transcribed_RNA"/>
</dbReference>
<feature type="region of interest" description="Disordered" evidence="1">
    <location>
        <begin position="114"/>
        <end position="159"/>
    </location>
</feature>
<evidence type="ECO:0000256" key="1">
    <source>
        <dbReference type="SAM" id="MobiDB-lite"/>
    </source>
</evidence>
<sequence>MVRLSAGCANQRRHQPGGTTTLSRPHRAPPQSPYPPARLLSHTRVVDVSARAHHRPSSEMHVEGAASDAPSTRRRLLLVGLFSGIAPQVYSACAEEQAASLPGKVAAEAVAPGSSGAASKTAGMGEKPAGPEASGGPLSSVVPSSGEEAALKEGAKRKTVEQLQEEARRILEEEEAAAAAVKQQKRKNKLQELQEIRSSLNRKQVEILQKQQELLEKDQTVAVLTQELELERNLRELLIREKEKAEEQAKLALGLCGMNYLLP</sequence>
<organism evidence="2">
    <name type="scientific">Tetraselmis chuii</name>
    <dbReference type="NCBI Taxonomy" id="63592"/>
    <lineage>
        <taxon>Eukaryota</taxon>
        <taxon>Viridiplantae</taxon>
        <taxon>Chlorophyta</taxon>
        <taxon>core chlorophytes</taxon>
        <taxon>Chlorodendrophyceae</taxon>
        <taxon>Chlorodendrales</taxon>
        <taxon>Chlorodendraceae</taxon>
        <taxon>Tetraselmis</taxon>
    </lineage>
</organism>
<feature type="region of interest" description="Disordered" evidence="1">
    <location>
        <begin position="1"/>
        <end position="70"/>
    </location>
</feature>
<reference evidence="2" key="1">
    <citation type="submission" date="2021-01" db="EMBL/GenBank/DDBJ databases">
        <authorList>
            <person name="Corre E."/>
            <person name="Pelletier E."/>
            <person name="Niang G."/>
            <person name="Scheremetjew M."/>
            <person name="Finn R."/>
            <person name="Kale V."/>
            <person name="Holt S."/>
            <person name="Cochrane G."/>
            <person name="Meng A."/>
            <person name="Brown T."/>
            <person name="Cohen L."/>
        </authorList>
    </citation>
    <scope>NUCLEOTIDE SEQUENCE</scope>
    <source>
        <strain evidence="2">PLY429</strain>
    </source>
</reference>
<accession>A0A7S1X0N1</accession>
<feature type="compositionally biased region" description="Low complexity" evidence="1">
    <location>
        <begin position="134"/>
        <end position="146"/>
    </location>
</feature>
<protein>
    <submittedName>
        <fullName evidence="2">Uncharacterized protein</fullName>
    </submittedName>
</protein>
<feature type="compositionally biased region" description="Basic and acidic residues" evidence="1">
    <location>
        <begin position="149"/>
        <end position="159"/>
    </location>
</feature>